<dbReference type="SMART" id="SM00388">
    <property type="entry name" value="HisKA"/>
    <property type="match status" value="1"/>
</dbReference>
<evidence type="ECO:0000256" key="7">
    <source>
        <dbReference type="SAM" id="Phobius"/>
    </source>
</evidence>
<evidence type="ECO:0000256" key="3">
    <source>
        <dbReference type="ARBA" id="ARBA00022553"/>
    </source>
</evidence>
<keyword evidence="3 6" id="KW-0597">Phosphoprotein</keyword>
<keyword evidence="4" id="KW-0808">Transferase</keyword>
<feature type="domain" description="Histidine kinase" evidence="8">
    <location>
        <begin position="242"/>
        <end position="456"/>
    </location>
</feature>
<dbReference type="GO" id="GO:0000155">
    <property type="term" value="F:phosphorelay sensor kinase activity"/>
    <property type="evidence" value="ECO:0007669"/>
    <property type="project" value="InterPro"/>
</dbReference>
<feature type="transmembrane region" description="Helical" evidence="7">
    <location>
        <begin position="99"/>
        <end position="118"/>
    </location>
</feature>
<dbReference type="PROSITE" id="PS50110">
    <property type="entry name" value="RESPONSE_REGULATORY"/>
    <property type="match status" value="1"/>
</dbReference>
<protein>
    <recommendedName>
        <fullName evidence="2">histidine kinase</fullName>
        <ecNumber evidence="2">2.7.13.3</ecNumber>
    </recommendedName>
</protein>
<proteinExistence type="predicted"/>
<dbReference type="PANTHER" id="PTHR43047">
    <property type="entry name" value="TWO-COMPONENT HISTIDINE PROTEIN KINASE"/>
    <property type="match status" value="1"/>
</dbReference>
<accession>A0A4Q7VWF0</accession>
<dbReference type="EMBL" id="SHKP01000005">
    <property type="protein sequence ID" value="RZU01031.1"/>
    <property type="molecule type" value="Genomic_DNA"/>
</dbReference>
<dbReference type="AlphaFoldDB" id="A0A4Q7VWF0"/>
<evidence type="ECO:0000259" key="8">
    <source>
        <dbReference type="PROSITE" id="PS50109"/>
    </source>
</evidence>
<dbReference type="InterPro" id="IPR036097">
    <property type="entry name" value="HisK_dim/P_sf"/>
</dbReference>
<organism evidence="10 11">
    <name type="scientific">Rivibacter subsaxonicus</name>
    <dbReference type="NCBI Taxonomy" id="457575"/>
    <lineage>
        <taxon>Bacteria</taxon>
        <taxon>Pseudomonadati</taxon>
        <taxon>Pseudomonadota</taxon>
        <taxon>Betaproteobacteria</taxon>
        <taxon>Burkholderiales</taxon>
        <taxon>Rivibacter</taxon>
    </lineage>
</organism>
<evidence type="ECO:0000256" key="2">
    <source>
        <dbReference type="ARBA" id="ARBA00012438"/>
    </source>
</evidence>
<dbReference type="SMART" id="SM00387">
    <property type="entry name" value="HATPase_c"/>
    <property type="match status" value="1"/>
</dbReference>
<dbReference type="SUPFAM" id="SSF47384">
    <property type="entry name" value="Homodimeric domain of signal transducing histidine kinase"/>
    <property type="match status" value="1"/>
</dbReference>
<dbReference type="Pfam" id="PF02518">
    <property type="entry name" value="HATPase_c"/>
    <property type="match status" value="1"/>
</dbReference>
<dbReference type="OrthoDB" id="6114847at2"/>
<dbReference type="GO" id="GO:0009927">
    <property type="term" value="F:histidine phosphotransfer kinase activity"/>
    <property type="evidence" value="ECO:0007669"/>
    <property type="project" value="TreeGrafter"/>
</dbReference>
<dbReference type="SMART" id="SM00448">
    <property type="entry name" value="REC"/>
    <property type="match status" value="1"/>
</dbReference>
<dbReference type="InterPro" id="IPR004358">
    <property type="entry name" value="Sig_transdc_His_kin-like_C"/>
</dbReference>
<evidence type="ECO:0000313" key="11">
    <source>
        <dbReference type="Proteomes" id="UP000293671"/>
    </source>
</evidence>
<dbReference type="InterPro" id="IPR003661">
    <property type="entry name" value="HisK_dim/P_dom"/>
</dbReference>
<keyword evidence="7" id="KW-1133">Transmembrane helix</keyword>
<feature type="modified residue" description="4-aspartylphosphate" evidence="6">
    <location>
        <position position="525"/>
    </location>
</feature>
<feature type="domain" description="Response regulatory" evidence="9">
    <location>
        <begin position="476"/>
        <end position="590"/>
    </location>
</feature>
<feature type="transmembrane region" description="Helical" evidence="7">
    <location>
        <begin position="124"/>
        <end position="143"/>
    </location>
</feature>
<evidence type="ECO:0000256" key="1">
    <source>
        <dbReference type="ARBA" id="ARBA00000085"/>
    </source>
</evidence>
<dbReference type="CDD" id="cd00156">
    <property type="entry name" value="REC"/>
    <property type="match status" value="1"/>
</dbReference>
<evidence type="ECO:0000313" key="10">
    <source>
        <dbReference type="EMBL" id="RZU01031.1"/>
    </source>
</evidence>
<keyword evidence="7" id="KW-0812">Transmembrane</keyword>
<feature type="transmembrane region" description="Helical" evidence="7">
    <location>
        <begin position="179"/>
        <end position="197"/>
    </location>
</feature>
<feature type="transmembrane region" description="Helical" evidence="7">
    <location>
        <begin position="150"/>
        <end position="167"/>
    </location>
</feature>
<dbReference type="Proteomes" id="UP000293671">
    <property type="component" value="Unassembled WGS sequence"/>
</dbReference>
<comment type="catalytic activity">
    <reaction evidence="1">
        <text>ATP + protein L-histidine = ADP + protein N-phospho-L-histidine.</text>
        <dbReference type="EC" id="2.7.13.3"/>
    </reaction>
</comment>
<gene>
    <name evidence="10" type="ORF">EV670_1745</name>
</gene>
<dbReference type="InterPro" id="IPR003594">
    <property type="entry name" value="HATPase_dom"/>
</dbReference>
<dbReference type="Gene3D" id="3.30.565.10">
    <property type="entry name" value="Histidine kinase-like ATPase, C-terminal domain"/>
    <property type="match status" value="1"/>
</dbReference>
<dbReference type="InterPro" id="IPR005467">
    <property type="entry name" value="His_kinase_dom"/>
</dbReference>
<keyword evidence="7" id="KW-0472">Membrane</keyword>
<reference evidence="10 11" key="1">
    <citation type="submission" date="2019-02" db="EMBL/GenBank/DDBJ databases">
        <title>Genomic Encyclopedia of Type Strains, Phase IV (KMG-IV): sequencing the most valuable type-strain genomes for metagenomic binning, comparative biology and taxonomic classification.</title>
        <authorList>
            <person name="Goeker M."/>
        </authorList>
    </citation>
    <scope>NUCLEOTIDE SEQUENCE [LARGE SCALE GENOMIC DNA]</scope>
    <source>
        <strain evidence="10 11">DSM 19570</strain>
    </source>
</reference>
<dbReference type="GO" id="GO:0005886">
    <property type="term" value="C:plasma membrane"/>
    <property type="evidence" value="ECO:0007669"/>
    <property type="project" value="TreeGrafter"/>
</dbReference>
<dbReference type="CDD" id="cd00082">
    <property type="entry name" value="HisKA"/>
    <property type="match status" value="1"/>
</dbReference>
<evidence type="ECO:0000259" key="9">
    <source>
        <dbReference type="PROSITE" id="PS50110"/>
    </source>
</evidence>
<dbReference type="InterPro" id="IPR036890">
    <property type="entry name" value="HATPase_C_sf"/>
</dbReference>
<dbReference type="PANTHER" id="PTHR43047:SF9">
    <property type="entry name" value="HISTIDINE KINASE"/>
    <property type="match status" value="1"/>
</dbReference>
<keyword evidence="11" id="KW-1185">Reference proteome</keyword>
<sequence>MSLIVPPMPAPAPAADEIALQTPRQALLTHLARQSPVVAAPIFLSALAIAAVASREVPRGWALGWLVLVCLVLALRSVVLPRLARPGPASEATRMRVALAMSVVNGLVLGSAVVFAPWLHTVELAVVTIVLMFVSAGVVSTNLGYRPMLLAYLVPSVGSLVLVWALVGPAGSTPEMRGLGIVVAILVGLFALSLLAMGRRAWQQHVQAIAARHEQQRLTRELGAALARAEAANRAKTHFLAAASHDLRQPMHTLSLFGAALLMRPLDERSREIAQHMDGALRVLGSQLDALLDVSRLDAGVVRAESLNFALGDFVQRLCRDMQPVARARGLGLELDIEGGQHVCTDPLLLERIVRNLIDNALKYTERGQVTVRLRPIGERLELSIADTGRGIPEHEQARVFEEFYQLGNPGRDRERGLGLGLSIVRRLADLLGIELALKSIFGSGTTVTLQLPVVAAAEAAPRPAPPSAEALRGCRVLVIDDELTVRSGMHALLESHGCVVSLAADGAEALAAAHRSQPDIVLADLRLQDDESGIDCIHRLRQLWPDLPALLISGDIAPARLRQAHDTNLRLLHKPVDADLLRAAMVDALDA</sequence>
<evidence type="ECO:0000256" key="4">
    <source>
        <dbReference type="ARBA" id="ARBA00022679"/>
    </source>
</evidence>
<dbReference type="PRINTS" id="PR00344">
    <property type="entry name" value="BCTRLSENSOR"/>
</dbReference>
<feature type="transmembrane region" description="Helical" evidence="7">
    <location>
        <begin position="37"/>
        <end position="54"/>
    </location>
</feature>
<dbReference type="Pfam" id="PF00072">
    <property type="entry name" value="Response_reg"/>
    <property type="match status" value="1"/>
</dbReference>
<dbReference type="SUPFAM" id="SSF55874">
    <property type="entry name" value="ATPase domain of HSP90 chaperone/DNA topoisomerase II/histidine kinase"/>
    <property type="match status" value="1"/>
</dbReference>
<dbReference type="Gene3D" id="1.10.287.130">
    <property type="match status" value="1"/>
</dbReference>
<name>A0A4Q7VWF0_9BURK</name>
<dbReference type="InterPro" id="IPR011006">
    <property type="entry name" value="CheY-like_superfamily"/>
</dbReference>
<dbReference type="Gene3D" id="3.40.50.2300">
    <property type="match status" value="1"/>
</dbReference>
<keyword evidence="5 10" id="KW-0418">Kinase</keyword>
<dbReference type="InterPro" id="IPR001789">
    <property type="entry name" value="Sig_transdc_resp-reg_receiver"/>
</dbReference>
<comment type="caution">
    <text evidence="10">The sequence shown here is derived from an EMBL/GenBank/DDBJ whole genome shotgun (WGS) entry which is preliminary data.</text>
</comment>
<dbReference type="SUPFAM" id="SSF52172">
    <property type="entry name" value="CheY-like"/>
    <property type="match status" value="1"/>
</dbReference>
<dbReference type="EC" id="2.7.13.3" evidence="2"/>
<dbReference type="Pfam" id="PF00512">
    <property type="entry name" value="HisKA"/>
    <property type="match status" value="1"/>
</dbReference>
<dbReference type="RefSeq" id="WP_130431449.1">
    <property type="nucleotide sequence ID" value="NZ_SHKP01000005.1"/>
</dbReference>
<feature type="transmembrane region" description="Helical" evidence="7">
    <location>
        <begin position="60"/>
        <end position="79"/>
    </location>
</feature>
<evidence type="ECO:0000256" key="6">
    <source>
        <dbReference type="PROSITE-ProRule" id="PRU00169"/>
    </source>
</evidence>
<dbReference type="PROSITE" id="PS50109">
    <property type="entry name" value="HIS_KIN"/>
    <property type="match status" value="1"/>
</dbReference>
<evidence type="ECO:0000256" key="5">
    <source>
        <dbReference type="ARBA" id="ARBA00022777"/>
    </source>
</evidence>